<dbReference type="Proteomes" id="UP000675881">
    <property type="component" value="Chromosome 9"/>
</dbReference>
<name>A0A7R8D6K9_LEPSM</name>
<protein>
    <submittedName>
        <fullName evidence="1">(salmon louse) hypothetical protein</fullName>
    </submittedName>
</protein>
<organism evidence="1 2">
    <name type="scientific">Lepeophtheirus salmonis</name>
    <name type="common">Salmon louse</name>
    <name type="synonym">Caligus salmonis</name>
    <dbReference type="NCBI Taxonomy" id="72036"/>
    <lineage>
        <taxon>Eukaryota</taxon>
        <taxon>Metazoa</taxon>
        <taxon>Ecdysozoa</taxon>
        <taxon>Arthropoda</taxon>
        <taxon>Crustacea</taxon>
        <taxon>Multicrustacea</taxon>
        <taxon>Hexanauplia</taxon>
        <taxon>Copepoda</taxon>
        <taxon>Siphonostomatoida</taxon>
        <taxon>Caligidae</taxon>
        <taxon>Lepeophtheirus</taxon>
    </lineage>
</organism>
<evidence type="ECO:0000313" key="1">
    <source>
        <dbReference type="EMBL" id="CAF3046141.1"/>
    </source>
</evidence>
<accession>A0A7R8D6K9</accession>
<dbReference type="AlphaFoldDB" id="A0A7R8D6K9"/>
<keyword evidence="2" id="KW-1185">Reference proteome</keyword>
<dbReference type="EMBL" id="HG994588">
    <property type="protein sequence ID" value="CAF3046141.1"/>
    <property type="molecule type" value="Genomic_DNA"/>
</dbReference>
<evidence type="ECO:0000313" key="2">
    <source>
        <dbReference type="Proteomes" id="UP000675881"/>
    </source>
</evidence>
<gene>
    <name evidence="1" type="ORF">LSAA_14699</name>
</gene>
<sequence length="190" mass="21352">MSIEWRIVTMKNIDDNRIVEDNLKGAEKSTVLDTGVDSNCGQVDKNEEMTPSSPSGLPLDVASRDNTLDLETKTGECQEEISSAMKTKSNNTLTEEDIRMKGRIQGIFFMYSGRKKIFAMNGLKPSHDLIESQVRFSDIYFNPSNYGVTSQDTNLRTSNFPAERIPSISKLERNRKYSQSTLVNKALKGL</sequence>
<proteinExistence type="predicted"/>
<reference evidence="1" key="1">
    <citation type="submission" date="2021-02" db="EMBL/GenBank/DDBJ databases">
        <authorList>
            <person name="Bekaert M."/>
        </authorList>
    </citation>
    <scope>NUCLEOTIDE SEQUENCE</scope>
    <source>
        <strain evidence="1">IoA-00</strain>
    </source>
</reference>